<dbReference type="InterPro" id="IPR007110">
    <property type="entry name" value="Ig-like_dom"/>
</dbReference>
<feature type="region of interest" description="Disordered" evidence="4">
    <location>
        <begin position="165"/>
        <end position="191"/>
    </location>
</feature>
<sequence length="384" mass="42020">MLLASSPSQCHVNEGHAYLASSLNDNNQKCPQGFPSELDAASKAYLSPIVFNGKLVSLSEDYGGKIAATFRIRKLIKNTSSSRSLTGSPTSDTVSVDLISGSKVTLYFVRTKKGKSVPPYCPVHLNETSIGHLRPQQRYFVFAAAPLKSLVLLQKQQFADSDCSNLRTSKSSSSSSPLTLSSTSSSTSSSSSLCFNYLTSLTSPELHNKRSARAVRKILSDPNWARAPEVKGLNGDLKIQLKSKLRLKCKVNGNPLPWIEWFKNGKSLKSKGRISIRSLRRDVSLLEIKPVLPMDTGYYECKAINVIAHEPSIGKVRVIVTSLHRNPNPWHAKGRPCPHNAYCLNGGTCTFYESVGEYACHCAEGFMGLRCNFKNASVKGRNSG</sequence>
<dbReference type="InterPro" id="IPR013783">
    <property type="entry name" value="Ig-like_fold"/>
</dbReference>
<evidence type="ECO:0000259" key="5">
    <source>
        <dbReference type="PROSITE" id="PS50026"/>
    </source>
</evidence>
<dbReference type="InterPro" id="IPR000742">
    <property type="entry name" value="EGF"/>
</dbReference>
<evidence type="ECO:0000256" key="2">
    <source>
        <dbReference type="ARBA" id="ARBA00023319"/>
    </source>
</evidence>
<evidence type="ECO:0000256" key="4">
    <source>
        <dbReference type="SAM" id="MobiDB-lite"/>
    </source>
</evidence>
<dbReference type="PROSITE" id="PS50835">
    <property type="entry name" value="IG_LIKE"/>
    <property type="match status" value="1"/>
</dbReference>
<evidence type="ECO:0000256" key="3">
    <source>
        <dbReference type="PROSITE-ProRule" id="PRU00076"/>
    </source>
</evidence>
<name>T1KWH2_TETUR</name>
<evidence type="ECO:0000313" key="7">
    <source>
        <dbReference type="EnsemblMetazoa" id="tetur24g01630.1"/>
    </source>
</evidence>
<dbReference type="AlphaFoldDB" id="T1KWH2"/>
<evidence type="ECO:0008006" key="9">
    <source>
        <dbReference type="Google" id="ProtNLM"/>
    </source>
</evidence>
<reference evidence="8" key="1">
    <citation type="submission" date="2011-08" db="EMBL/GenBank/DDBJ databases">
        <authorList>
            <person name="Rombauts S."/>
        </authorList>
    </citation>
    <scope>NUCLEOTIDE SEQUENCE</scope>
    <source>
        <strain evidence="8">London</strain>
    </source>
</reference>
<dbReference type="SUPFAM" id="SSF48726">
    <property type="entry name" value="Immunoglobulin"/>
    <property type="match status" value="1"/>
</dbReference>
<organism evidence="7 8">
    <name type="scientific">Tetranychus urticae</name>
    <name type="common">Two-spotted spider mite</name>
    <dbReference type="NCBI Taxonomy" id="32264"/>
    <lineage>
        <taxon>Eukaryota</taxon>
        <taxon>Metazoa</taxon>
        <taxon>Ecdysozoa</taxon>
        <taxon>Arthropoda</taxon>
        <taxon>Chelicerata</taxon>
        <taxon>Arachnida</taxon>
        <taxon>Acari</taxon>
        <taxon>Acariformes</taxon>
        <taxon>Trombidiformes</taxon>
        <taxon>Prostigmata</taxon>
        <taxon>Eleutherengona</taxon>
        <taxon>Raphignathae</taxon>
        <taxon>Tetranychoidea</taxon>
        <taxon>Tetranychidae</taxon>
        <taxon>Tetranychus</taxon>
    </lineage>
</organism>
<feature type="disulfide bond" evidence="3">
    <location>
        <begin position="362"/>
        <end position="371"/>
    </location>
</feature>
<protein>
    <recommendedName>
        <fullName evidence="9">Protein vein</fullName>
    </recommendedName>
</protein>
<dbReference type="SUPFAM" id="SSF57196">
    <property type="entry name" value="EGF/Laminin"/>
    <property type="match status" value="1"/>
</dbReference>
<dbReference type="Pfam" id="PF07679">
    <property type="entry name" value="I-set"/>
    <property type="match status" value="1"/>
</dbReference>
<dbReference type="PROSITE" id="PS01186">
    <property type="entry name" value="EGF_2"/>
    <property type="match status" value="1"/>
</dbReference>
<dbReference type="EnsemblMetazoa" id="tetur24g01630.1">
    <property type="protein sequence ID" value="tetur24g01630.1"/>
    <property type="gene ID" value="tetur24g01630"/>
</dbReference>
<keyword evidence="1 3" id="KW-1015">Disulfide bond</keyword>
<dbReference type="PANTHER" id="PTHR47633">
    <property type="entry name" value="IMMUNOGLOBULIN"/>
    <property type="match status" value="1"/>
</dbReference>
<dbReference type="eggNOG" id="ENOG502QRNM">
    <property type="taxonomic scope" value="Eukaryota"/>
</dbReference>
<evidence type="ECO:0000259" key="6">
    <source>
        <dbReference type="PROSITE" id="PS50835"/>
    </source>
</evidence>
<dbReference type="PROSITE" id="PS50026">
    <property type="entry name" value="EGF_3"/>
    <property type="match status" value="1"/>
</dbReference>
<evidence type="ECO:0000256" key="1">
    <source>
        <dbReference type="ARBA" id="ARBA00023157"/>
    </source>
</evidence>
<dbReference type="InterPro" id="IPR013098">
    <property type="entry name" value="Ig_I-set"/>
</dbReference>
<dbReference type="Proteomes" id="UP000015104">
    <property type="component" value="Unassembled WGS sequence"/>
</dbReference>
<reference evidence="7" key="2">
    <citation type="submission" date="2015-06" db="UniProtKB">
        <authorList>
            <consortium name="EnsemblMetazoa"/>
        </authorList>
    </citation>
    <scope>IDENTIFICATION</scope>
</reference>
<feature type="domain" description="EGF-like" evidence="5">
    <location>
        <begin position="333"/>
        <end position="372"/>
    </location>
</feature>
<dbReference type="Pfam" id="PF00008">
    <property type="entry name" value="EGF"/>
    <property type="match status" value="1"/>
</dbReference>
<dbReference type="InterPro" id="IPR036179">
    <property type="entry name" value="Ig-like_dom_sf"/>
</dbReference>
<proteinExistence type="predicted"/>
<dbReference type="InterPro" id="IPR003599">
    <property type="entry name" value="Ig_sub"/>
</dbReference>
<dbReference type="Gene3D" id="2.60.40.10">
    <property type="entry name" value="Immunoglobulins"/>
    <property type="match status" value="1"/>
</dbReference>
<dbReference type="HOGENOM" id="CLU_720284_0_0_1"/>
<dbReference type="STRING" id="32264.T1KWH2"/>
<dbReference type="FunFam" id="2.60.40.10:FF:000032">
    <property type="entry name" value="palladin isoform X1"/>
    <property type="match status" value="1"/>
</dbReference>
<dbReference type="SMART" id="SM00409">
    <property type="entry name" value="IG"/>
    <property type="match status" value="1"/>
</dbReference>
<dbReference type="SMART" id="SM00181">
    <property type="entry name" value="EGF"/>
    <property type="match status" value="1"/>
</dbReference>
<dbReference type="PROSITE" id="PS00022">
    <property type="entry name" value="EGF_1"/>
    <property type="match status" value="1"/>
</dbReference>
<dbReference type="Gene3D" id="2.10.25.10">
    <property type="entry name" value="Laminin"/>
    <property type="match status" value="1"/>
</dbReference>
<dbReference type="PANTHER" id="PTHR47633:SF4">
    <property type="entry name" value="MYOPALLADIN ISOFORM X1"/>
    <property type="match status" value="1"/>
</dbReference>
<dbReference type="SMART" id="SM00408">
    <property type="entry name" value="IGc2"/>
    <property type="match status" value="1"/>
</dbReference>
<keyword evidence="8" id="KW-1185">Reference proteome</keyword>
<evidence type="ECO:0000313" key="8">
    <source>
        <dbReference type="Proteomes" id="UP000015104"/>
    </source>
</evidence>
<comment type="caution">
    <text evidence="3">Lacks conserved residue(s) required for the propagation of feature annotation.</text>
</comment>
<dbReference type="InterPro" id="IPR003598">
    <property type="entry name" value="Ig_sub2"/>
</dbReference>
<dbReference type="EMBL" id="CAEY01000644">
    <property type="status" value="NOT_ANNOTATED_CDS"/>
    <property type="molecule type" value="Genomic_DNA"/>
</dbReference>
<accession>T1KWH2</accession>
<keyword evidence="2" id="KW-0393">Immunoglobulin domain</keyword>
<feature type="disulfide bond" evidence="3">
    <location>
        <begin position="343"/>
        <end position="360"/>
    </location>
</feature>
<dbReference type="CDD" id="cd00054">
    <property type="entry name" value="EGF_CA"/>
    <property type="match status" value="1"/>
</dbReference>
<feature type="domain" description="Ig-like" evidence="6">
    <location>
        <begin position="228"/>
        <end position="314"/>
    </location>
</feature>
<keyword evidence="3" id="KW-0245">EGF-like domain</keyword>